<evidence type="ECO:0000313" key="3">
    <source>
        <dbReference type="EMBL" id="GEL18743.1"/>
    </source>
</evidence>
<feature type="domain" description="DUF3670" evidence="2">
    <location>
        <begin position="48"/>
        <end position="145"/>
    </location>
</feature>
<accession>A0A511D2J7</accession>
<evidence type="ECO:0000259" key="2">
    <source>
        <dbReference type="Pfam" id="PF12419"/>
    </source>
</evidence>
<proteinExistence type="predicted"/>
<evidence type="ECO:0000256" key="1">
    <source>
        <dbReference type="SAM" id="MobiDB-lite"/>
    </source>
</evidence>
<protein>
    <recommendedName>
        <fullName evidence="2">DUF3670 domain-containing protein</fullName>
    </recommendedName>
</protein>
<feature type="region of interest" description="Disordered" evidence="1">
    <location>
        <begin position="192"/>
        <end position="225"/>
    </location>
</feature>
<reference evidence="3 4" key="1">
    <citation type="submission" date="2019-07" db="EMBL/GenBank/DDBJ databases">
        <title>Whole genome shotgun sequence of Pseudonocardia asaccharolytica NBRC 16224.</title>
        <authorList>
            <person name="Hosoyama A."/>
            <person name="Uohara A."/>
            <person name="Ohji S."/>
            <person name="Ichikawa N."/>
        </authorList>
    </citation>
    <scope>NUCLEOTIDE SEQUENCE [LARGE SCALE GENOMIC DNA]</scope>
    <source>
        <strain evidence="3 4">NBRC 16224</strain>
    </source>
</reference>
<dbReference type="InterPro" id="IPR022138">
    <property type="entry name" value="DUF3670"/>
</dbReference>
<gene>
    <name evidence="3" type="ORF">PA7_25800</name>
</gene>
<dbReference type="Proteomes" id="UP000321328">
    <property type="component" value="Unassembled WGS sequence"/>
</dbReference>
<evidence type="ECO:0000313" key="4">
    <source>
        <dbReference type="Proteomes" id="UP000321328"/>
    </source>
</evidence>
<dbReference type="STRING" id="1123024.GCA_000423625_03602"/>
<name>A0A511D2J7_9PSEU</name>
<organism evidence="3 4">
    <name type="scientific">Pseudonocardia asaccharolytica DSM 44247 = NBRC 16224</name>
    <dbReference type="NCBI Taxonomy" id="1123024"/>
    <lineage>
        <taxon>Bacteria</taxon>
        <taxon>Bacillati</taxon>
        <taxon>Actinomycetota</taxon>
        <taxon>Actinomycetes</taxon>
        <taxon>Pseudonocardiales</taxon>
        <taxon>Pseudonocardiaceae</taxon>
        <taxon>Pseudonocardia</taxon>
    </lineage>
</organism>
<dbReference type="AlphaFoldDB" id="A0A511D2J7"/>
<comment type="caution">
    <text evidence="3">The sequence shown here is derived from an EMBL/GenBank/DDBJ whole genome shotgun (WGS) entry which is preliminary data.</text>
</comment>
<dbReference type="Pfam" id="PF12419">
    <property type="entry name" value="DUF3670"/>
    <property type="match status" value="1"/>
</dbReference>
<dbReference type="RefSeq" id="WP_084796223.1">
    <property type="nucleotide sequence ID" value="NZ_AUII01000020.1"/>
</dbReference>
<keyword evidence="4" id="KW-1185">Reference proteome</keyword>
<sequence length="225" mass="24417">MTPTSRGRLLRWGVDPSARWPAQTFVRRLVEAARVYAPIRAALREQRTTSVRLTATEAADFLAAGAAALAEAGVEVRLADELVAHRLRASDGAAFRCEAMAGEHSLTREDAERLAAVGRPLMRWNGAWILIDPAIAPGIAAMAEKEVSLPEAQVFAGALSGERETRELGAVEVIAEGWTAAVAGELRHVGRDREPQLCGSGGRRPRPRRWPGWTGSSRPRSRRTV</sequence>
<dbReference type="EMBL" id="BJVI01000025">
    <property type="protein sequence ID" value="GEL18743.1"/>
    <property type="molecule type" value="Genomic_DNA"/>
</dbReference>